<evidence type="ECO:0000313" key="2">
    <source>
        <dbReference type="Proteomes" id="UP000030651"/>
    </source>
</evidence>
<reference evidence="2" key="1">
    <citation type="journal article" date="2015" name="BMC Genomics">
        <title>Genomic and transcriptomic analysis of the endophytic fungus Pestalotiopsis fici reveals its lifestyle and high potential for synthesis of natural products.</title>
        <authorList>
            <person name="Wang X."/>
            <person name="Zhang X."/>
            <person name="Liu L."/>
            <person name="Xiang M."/>
            <person name="Wang W."/>
            <person name="Sun X."/>
            <person name="Che Y."/>
            <person name="Guo L."/>
            <person name="Liu G."/>
            <person name="Guo L."/>
            <person name="Wang C."/>
            <person name="Yin W.B."/>
            <person name="Stadler M."/>
            <person name="Zhang X."/>
            <person name="Liu X."/>
        </authorList>
    </citation>
    <scope>NUCLEOTIDE SEQUENCE [LARGE SCALE GENOMIC DNA]</scope>
    <source>
        <strain evidence="2">W106-1 / CGMCC3.15140</strain>
    </source>
</reference>
<protein>
    <submittedName>
        <fullName evidence="1">Uncharacterized protein</fullName>
    </submittedName>
</protein>
<dbReference type="InterPro" id="IPR050600">
    <property type="entry name" value="SETD3_SETD6_MTase"/>
</dbReference>
<dbReference type="SUPFAM" id="SSF82199">
    <property type="entry name" value="SET domain"/>
    <property type="match status" value="1"/>
</dbReference>
<dbReference type="Gene3D" id="3.90.1410.10">
    <property type="entry name" value="set domain protein methyltransferase, domain 1"/>
    <property type="match status" value="1"/>
</dbReference>
<dbReference type="GO" id="GO:0016279">
    <property type="term" value="F:protein-lysine N-methyltransferase activity"/>
    <property type="evidence" value="ECO:0007669"/>
    <property type="project" value="TreeGrafter"/>
</dbReference>
<dbReference type="FunCoup" id="W3WH50">
    <property type="interactions" value="78"/>
</dbReference>
<dbReference type="RefSeq" id="XP_007841841.1">
    <property type="nucleotide sequence ID" value="XM_007843650.1"/>
</dbReference>
<evidence type="ECO:0000313" key="1">
    <source>
        <dbReference type="EMBL" id="ETS73124.1"/>
    </source>
</evidence>
<dbReference type="Proteomes" id="UP000030651">
    <property type="component" value="Unassembled WGS sequence"/>
</dbReference>
<keyword evidence="2" id="KW-1185">Reference proteome</keyword>
<dbReference type="AlphaFoldDB" id="W3WH50"/>
<sequence>MLPRPTLTLVNEQKARIQGQWVVVAERFPTLGYEEYLRSWLIMNTRTFYHSTPETESYEWVERIGLLPVADLLNHAERGCKVLYTDTEYTITTDRVYNAGDEICNSYGEHTNDFLLGEYGFILLTNCWDEICVDDAILPQLSQVQKSNLEKENLTKGFKIGNDRAPCDRTRRAMQILCRKKGDNLKTNRKENNENYLEPEHSALLAAYLEGYMATIDKTMDGIEEMKNVERGQKELLLQRWRQIRTAVSEATDQLENTTSVQ</sequence>
<dbReference type="OMA" id="YMATIDK"/>
<dbReference type="InterPro" id="IPR046341">
    <property type="entry name" value="SET_dom_sf"/>
</dbReference>
<dbReference type="HOGENOM" id="CLU_041939_3_0_1"/>
<proteinExistence type="predicted"/>
<dbReference type="InParanoid" id="W3WH50"/>
<dbReference type="eggNOG" id="KOG1337">
    <property type="taxonomic scope" value="Eukaryota"/>
</dbReference>
<accession>W3WH50</accession>
<name>W3WH50_PESFW</name>
<dbReference type="KEGG" id="pfy:PFICI_15069"/>
<dbReference type="GeneID" id="19280082"/>
<dbReference type="STRING" id="1229662.W3WH50"/>
<dbReference type="PANTHER" id="PTHR13271">
    <property type="entry name" value="UNCHARACTERIZED PUTATIVE METHYLTRANSFERASE"/>
    <property type="match status" value="1"/>
</dbReference>
<gene>
    <name evidence="1" type="ORF">PFICI_15069</name>
</gene>
<organism evidence="1 2">
    <name type="scientific">Pestalotiopsis fici (strain W106-1 / CGMCC3.15140)</name>
    <dbReference type="NCBI Taxonomy" id="1229662"/>
    <lineage>
        <taxon>Eukaryota</taxon>
        <taxon>Fungi</taxon>
        <taxon>Dikarya</taxon>
        <taxon>Ascomycota</taxon>
        <taxon>Pezizomycotina</taxon>
        <taxon>Sordariomycetes</taxon>
        <taxon>Xylariomycetidae</taxon>
        <taxon>Amphisphaeriales</taxon>
        <taxon>Sporocadaceae</taxon>
        <taxon>Pestalotiopsis</taxon>
    </lineage>
</organism>
<dbReference type="OrthoDB" id="441812at2759"/>
<dbReference type="PANTHER" id="PTHR13271:SF137">
    <property type="entry name" value="SET DOMAIN-CONTAINING PROTEIN"/>
    <property type="match status" value="1"/>
</dbReference>
<dbReference type="EMBL" id="KI912123">
    <property type="protein sequence ID" value="ETS73124.1"/>
    <property type="molecule type" value="Genomic_DNA"/>
</dbReference>